<proteinExistence type="predicted"/>
<sequence>MMLLPILALIGWTCVMWVWMYATRLPAMQKHKIDPQGAAIPGSLDVLPLKVAQVAHNYNHLHEQPTLFYALALTAHVGNWADGLSIQLAWVYVGLRVLHSLVQATNNKVALRFGVFALASLVLMALCVKTILEALGS</sequence>
<evidence type="ECO:0000256" key="1">
    <source>
        <dbReference type="ARBA" id="ARBA00004370"/>
    </source>
</evidence>
<keyword evidence="2 5" id="KW-0812">Transmembrane</keyword>
<evidence type="ECO:0008006" key="8">
    <source>
        <dbReference type="Google" id="ProtNLM"/>
    </source>
</evidence>
<evidence type="ECO:0000256" key="5">
    <source>
        <dbReference type="SAM" id="Phobius"/>
    </source>
</evidence>
<comment type="subcellular location">
    <subcellularLocation>
        <location evidence="1">Membrane</location>
    </subcellularLocation>
</comment>
<comment type="caution">
    <text evidence="6">The sequence shown here is derived from an EMBL/GenBank/DDBJ whole genome shotgun (WGS) entry which is preliminary data.</text>
</comment>
<keyword evidence="4 5" id="KW-0472">Membrane</keyword>
<dbReference type="OrthoDB" id="5516290at2"/>
<evidence type="ECO:0000313" key="6">
    <source>
        <dbReference type="EMBL" id="GBF58579.1"/>
    </source>
</evidence>
<organism evidence="6 7">
    <name type="scientific">Candidatus Phycosocius bacilliformis</name>
    <dbReference type="NCBI Taxonomy" id="1445552"/>
    <lineage>
        <taxon>Bacteria</taxon>
        <taxon>Pseudomonadati</taxon>
        <taxon>Pseudomonadota</taxon>
        <taxon>Alphaproteobacteria</taxon>
        <taxon>Caulobacterales</taxon>
        <taxon>Caulobacterales incertae sedis</taxon>
        <taxon>Candidatus Phycosocius</taxon>
    </lineage>
</organism>
<dbReference type="Pfam" id="PF01124">
    <property type="entry name" value="MAPEG"/>
    <property type="match status" value="1"/>
</dbReference>
<reference evidence="6 7" key="1">
    <citation type="journal article" date="2018" name="Genome Announc.">
        <title>Draft Genome Sequence of "Candidatus Phycosocius bacilliformis," an Alphaproteobacterial Ectosymbiont of the Hydrocarbon-Producing Green Alga Botryococcus braunii.</title>
        <authorList>
            <person name="Tanabe Y."/>
            <person name="Yamaguchi H."/>
            <person name="Watanabe M.M."/>
        </authorList>
    </citation>
    <scope>NUCLEOTIDE SEQUENCE [LARGE SCALE GENOMIC DNA]</scope>
    <source>
        <strain evidence="6 7">BOTRYCO-2</strain>
    </source>
</reference>
<evidence type="ECO:0000313" key="7">
    <source>
        <dbReference type="Proteomes" id="UP000245086"/>
    </source>
</evidence>
<keyword evidence="7" id="KW-1185">Reference proteome</keyword>
<dbReference type="InterPro" id="IPR023352">
    <property type="entry name" value="MAPEG-like_dom_sf"/>
</dbReference>
<dbReference type="Gene3D" id="1.20.120.550">
    <property type="entry name" value="Membrane associated eicosanoid/glutathione metabolism-like domain"/>
    <property type="match status" value="1"/>
</dbReference>
<gene>
    <name evidence="6" type="ORF">PbB2_02265</name>
</gene>
<dbReference type="EMBL" id="BFBR01000007">
    <property type="protein sequence ID" value="GBF58579.1"/>
    <property type="molecule type" value="Genomic_DNA"/>
</dbReference>
<dbReference type="SUPFAM" id="SSF161084">
    <property type="entry name" value="MAPEG domain-like"/>
    <property type="match status" value="1"/>
</dbReference>
<protein>
    <recommendedName>
        <fullName evidence="8">MAPEG family protein</fullName>
    </recommendedName>
</protein>
<feature type="transmembrane region" description="Helical" evidence="5">
    <location>
        <begin position="6"/>
        <end position="22"/>
    </location>
</feature>
<dbReference type="InterPro" id="IPR001129">
    <property type="entry name" value="Membr-assoc_MAPEG"/>
</dbReference>
<accession>A0A2P2EBZ6</accession>
<dbReference type="AlphaFoldDB" id="A0A2P2EBZ6"/>
<evidence type="ECO:0000256" key="4">
    <source>
        <dbReference type="ARBA" id="ARBA00023136"/>
    </source>
</evidence>
<feature type="transmembrane region" description="Helical" evidence="5">
    <location>
        <begin position="113"/>
        <end position="132"/>
    </location>
</feature>
<evidence type="ECO:0000256" key="3">
    <source>
        <dbReference type="ARBA" id="ARBA00022989"/>
    </source>
</evidence>
<keyword evidence="3 5" id="KW-1133">Transmembrane helix</keyword>
<dbReference type="GO" id="GO:0016020">
    <property type="term" value="C:membrane"/>
    <property type="evidence" value="ECO:0007669"/>
    <property type="project" value="UniProtKB-SubCell"/>
</dbReference>
<dbReference type="Proteomes" id="UP000245086">
    <property type="component" value="Unassembled WGS sequence"/>
</dbReference>
<evidence type="ECO:0000256" key="2">
    <source>
        <dbReference type="ARBA" id="ARBA00022692"/>
    </source>
</evidence>
<name>A0A2P2EBZ6_9PROT</name>